<name>A0ABQ5E8K9_9ASTR</name>
<protein>
    <submittedName>
        <fullName evidence="1">Uncharacterized protein</fullName>
    </submittedName>
</protein>
<evidence type="ECO:0000313" key="2">
    <source>
        <dbReference type="Proteomes" id="UP001151760"/>
    </source>
</evidence>
<dbReference type="Proteomes" id="UP001151760">
    <property type="component" value="Unassembled WGS sequence"/>
</dbReference>
<reference evidence="1" key="2">
    <citation type="submission" date="2022-01" db="EMBL/GenBank/DDBJ databases">
        <authorList>
            <person name="Yamashiro T."/>
            <person name="Shiraishi A."/>
            <person name="Satake H."/>
            <person name="Nakayama K."/>
        </authorList>
    </citation>
    <scope>NUCLEOTIDE SEQUENCE</scope>
</reference>
<keyword evidence="2" id="KW-1185">Reference proteome</keyword>
<gene>
    <name evidence="1" type="ORF">Tco_0955951</name>
</gene>
<comment type="caution">
    <text evidence="1">The sequence shown here is derived from an EMBL/GenBank/DDBJ whole genome shotgun (WGS) entry which is preliminary data.</text>
</comment>
<dbReference type="EMBL" id="BQNB010016051">
    <property type="protein sequence ID" value="GJT47236.1"/>
    <property type="molecule type" value="Genomic_DNA"/>
</dbReference>
<reference evidence="1" key="1">
    <citation type="journal article" date="2022" name="Int. J. Mol. Sci.">
        <title>Draft Genome of Tanacetum Coccineum: Genomic Comparison of Closely Related Tanacetum-Family Plants.</title>
        <authorList>
            <person name="Yamashiro T."/>
            <person name="Shiraishi A."/>
            <person name="Nakayama K."/>
            <person name="Satake H."/>
        </authorList>
    </citation>
    <scope>NUCLEOTIDE SEQUENCE</scope>
</reference>
<accession>A0ABQ5E8K9</accession>
<proteinExistence type="predicted"/>
<sequence>MMYYQIIKADGSSKNYKIFSGILDDFDKQDVVDLYRLVKERYETTSPEGYDLLLWGDLKTLFELSEKDEIWKNQQDYNLISWRLFDSCGIHVLLMDTRISIHMMVENTYPLTQEMISRMLNRRLEVDHESEIAFELLKFTRSQLQK</sequence>
<organism evidence="1 2">
    <name type="scientific">Tanacetum coccineum</name>
    <dbReference type="NCBI Taxonomy" id="301880"/>
    <lineage>
        <taxon>Eukaryota</taxon>
        <taxon>Viridiplantae</taxon>
        <taxon>Streptophyta</taxon>
        <taxon>Embryophyta</taxon>
        <taxon>Tracheophyta</taxon>
        <taxon>Spermatophyta</taxon>
        <taxon>Magnoliopsida</taxon>
        <taxon>eudicotyledons</taxon>
        <taxon>Gunneridae</taxon>
        <taxon>Pentapetalae</taxon>
        <taxon>asterids</taxon>
        <taxon>campanulids</taxon>
        <taxon>Asterales</taxon>
        <taxon>Asteraceae</taxon>
        <taxon>Asteroideae</taxon>
        <taxon>Anthemideae</taxon>
        <taxon>Anthemidinae</taxon>
        <taxon>Tanacetum</taxon>
    </lineage>
</organism>
<evidence type="ECO:0000313" key="1">
    <source>
        <dbReference type="EMBL" id="GJT47236.1"/>
    </source>
</evidence>